<dbReference type="InterPro" id="IPR041698">
    <property type="entry name" value="Methyltransf_25"/>
</dbReference>
<feature type="region of interest" description="Disordered" evidence="1">
    <location>
        <begin position="27"/>
        <end position="160"/>
    </location>
</feature>
<keyword evidence="4" id="KW-1185">Reference proteome</keyword>
<feature type="compositionally biased region" description="Polar residues" evidence="1">
    <location>
        <begin position="663"/>
        <end position="675"/>
    </location>
</feature>
<evidence type="ECO:0000313" key="4">
    <source>
        <dbReference type="Proteomes" id="UP000054097"/>
    </source>
</evidence>
<feature type="region of interest" description="Disordered" evidence="1">
    <location>
        <begin position="862"/>
        <end position="889"/>
    </location>
</feature>
<protein>
    <recommendedName>
        <fullName evidence="2">Methyltransferase domain-containing protein</fullName>
    </recommendedName>
</protein>
<feature type="region of interest" description="Disordered" evidence="1">
    <location>
        <begin position="433"/>
        <end position="518"/>
    </location>
</feature>
<dbReference type="CDD" id="cd02440">
    <property type="entry name" value="AdoMet_MTases"/>
    <property type="match status" value="1"/>
</dbReference>
<feature type="compositionally biased region" description="Low complexity" evidence="1">
    <location>
        <begin position="41"/>
        <end position="51"/>
    </location>
</feature>
<reference evidence="4" key="2">
    <citation type="submission" date="2015-01" db="EMBL/GenBank/DDBJ databases">
        <title>Evolutionary Origins and Diversification of the Mycorrhizal Mutualists.</title>
        <authorList>
            <consortium name="DOE Joint Genome Institute"/>
            <consortium name="Mycorrhizal Genomics Consortium"/>
            <person name="Kohler A."/>
            <person name="Kuo A."/>
            <person name="Nagy L.G."/>
            <person name="Floudas D."/>
            <person name="Copeland A."/>
            <person name="Barry K.W."/>
            <person name="Cichocki N."/>
            <person name="Veneault-Fourrey C."/>
            <person name="LaButti K."/>
            <person name="Lindquist E.A."/>
            <person name="Lipzen A."/>
            <person name="Lundell T."/>
            <person name="Morin E."/>
            <person name="Murat C."/>
            <person name="Riley R."/>
            <person name="Ohm R."/>
            <person name="Sun H."/>
            <person name="Tunlid A."/>
            <person name="Henrissat B."/>
            <person name="Grigoriev I.V."/>
            <person name="Hibbett D.S."/>
            <person name="Martin F."/>
        </authorList>
    </citation>
    <scope>NUCLEOTIDE SEQUENCE [LARGE SCALE GENOMIC DNA]</scope>
    <source>
        <strain evidence="4">MAFF 305830</strain>
    </source>
</reference>
<dbReference type="SUPFAM" id="SSF53335">
    <property type="entry name" value="S-adenosyl-L-methionine-dependent methyltransferases"/>
    <property type="match status" value="1"/>
</dbReference>
<dbReference type="Proteomes" id="UP000054097">
    <property type="component" value="Unassembled WGS sequence"/>
</dbReference>
<accession>A0A0C3BB80</accession>
<feature type="compositionally biased region" description="Low complexity" evidence="1">
    <location>
        <begin position="451"/>
        <end position="471"/>
    </location>
</feature>
<dbReference type="HOGENOM" id="CLU_319618_0_0_1"/>
<feature type="region of interest" description="Disordered" evidence="1">
    <location>
        <begin position="313"/>
        <end position="379"/>
    </location>
</feature>
<evidence type="ECO:0000313" key="3">
    <source>
        <dbReference type="EMBL" id="KIM28696.1"/>
    </source>
</evidence>
<proteinExistence type="predicted"/>
<evidence type="ECO:0000259" key="2">
    <source>
        <dbReference type="Pfam" id="PF13649"/>
    </source>
</evidence>
<feature type="region of interest" description="Disordered" evidence="1">
    <location>
        <begin position="643"/>
        <end position="675"/>
    </location>
</feature>
<feature type="region of interest" description="Disordered" evidence="1">
    <location>
        <begin position="785"/>
        <end position="846"/>
    </location>
</feature>
<evidence type="ECO:0000256" key="1">
    <source>
        <dbReference type="SAM" id="MobiDB-lite"/>
    </source>
</evidence>
<dbReference type="PANTHER" id="PTHR43591:SF24">
    <property type="entry name" value="2-METHOXY-6-POLYPRENYL-1,4-BENZOQUINOL METHYLASE, MITOCHONDRIAL"/>
    <property type="match status" value="1"/>
</dbReference>
<dbReference type="STRING" id="933852.A0A0C3BB80"/>
<feature type="compositionally biased region" description="Basic and acidic residues" evidence="1">
    <location>
        <begin position="338"/>
        <end position="348"/>
    </location>
</feature>
<feature type="compositionally biased region" description="Polar residues" evidence="1">
    <location>
        <begin position="124"/>
        <end position="138"/>
    </location>
</feature>
<feature type="compositionally biased region" description="Polar residues" evidence="1">
    <location>
        <begin position="502"/>
        <end position="511"/>
    </location>
</feature>
<dbReference type="PANTHER" id="PTHR43591">
    <property type="entry name" value="METHYLTRANSFERASE"/>
    <property type="match status" value="1"/>
</dbReference>
<dbReference type="GO" id="GO:0008168">
    <property type="term" value="F:methyltransferase activity"/>
    <property type="evidence" value="ECO:0007669"/>
    <property type="project" value="TreeGrafter"/>
</dbReference>
<feature type="compositionally biased region" description="Basic and acidic residues" evidence="1">
    <location>
        <begin position="746"/>
        <end position="759"/>
    </location>
</feature>
<feature type="compositionally biased region" description="Low complexity" evidence="1">
    <location>
        <begin position="481"/>
        <end position="501"/>
    </location>
</feature>
<feature type="compositionally biased region" description="Basic residues" evidence="1">
    <location>
        <begin position="139"/>
        <end position="153"/>
    </location>
</feature>
<dbReference type="InterPro" id="IPR029063">
    <property type="entry name" value="SAM-dependent_MTases_sf"/>
</dbReference>
<feature type="compositionally biased region" description="Polar residues" evidence="1">
    <location>
        <begin position="369"/>
        <end position="379"/>
    </location>
</feature>
<dbReference type="Gene3D" id="3.40.50.150">
    <property type="entry name" value="Vaccinia Virus protein VP39"/>
    <property type="match status" value="1"/>
</dbReference>
<feature type="compositionally biased region" description="Polar residues" evidence="1">
    <location>
        <begin position="89"/>
        <end position="98"/>
    </location>
</feature>
<feature type="compositionally biased region" description="Low complexity" evidence="1">
    <location>
        <begin position="785"/>
        <end position="798"/>
    </location>
</feature>
<dbReference type="Pfam" id="PF13649">
    <property type="entry name" value="Methyltransf_25"/>
    <property type="match status" value="1"/>
</dbReference>
<sequence>MPRTDNFQGLPTPFFPADTYYFASNTNLASTKPKSTKSKPRSSLSSDPTSKATPNDDIINSLYSHTPALARANSSATNLPRRPTKKRPSTGNPSSSNVGDLESVPTAEQLPLPAIPVTDDKTKQTTNPVSEPTTTMNRNKYKLKNGKKHHPHPSQKAPYPRSYETTAIDHDTSNHIFFTQLSKSVTWHEFSTPPAKVLDLGCGNGVWILDAAKSWPHSHFVGLDLMPIQPNLNLVAPELQQRIQWCISNFLDRLPFDDNHFDFIHIRRIARGVPENKWPYLLEEVSRVLKPDGALEVVEEDLIFPGGQEPCTCHYPPDIVPPDDFDDLTPHPNVSSSSHDHHDHEHHQQLQHPEGSPPDTPVPTAHASPKSSTVHPFYYSSPSVNARDHTKLEEAYNDMHSSKFINLTPISVLTETLAHYFKDVRSHPPVLVTFPPPEEDMWNDGSGGGTSNSDTAGAGSGHGSAASTAGRTRVRRRTKSRPSTAESSIGSSGGSPTQSSQVLSPTSTHETGNLFALGPDADENAAAAASAAGYMSHPPVGGWHTLHLDVRSLVHPRQPFIMIDRCRMPARGYGYGLPTTSTGVASSSGDESTSRGHPMTRLPNTTFELDLQNLTLLLSQSVTDVLECSEAIWEYLVEQGKARTKKPPARNTHAHSLSYAPPGSNSSTTMQSGASQGIIDREEFDHWISKYAKEMHARIGMAEALRRRFGWETKGLTSEYVSSRSLAPLPTFFSPTSATGRGAQRRPLDRNDPSSDDVHNATAASTTAVGTSAGHASSSSLLAAAGGSIGGEESSSSGPEPGKMRQRTGSAPERVSSSEQRKAGKHAHGRGVGAGHSLSGHSHGRAHSLDAANAWEALTAAHHSHHPGGGEDGEGGSGQGDGHGESGLEVELPRLSRCIRVFVAWNSKA</sequence>
<dbReference type="OrthoDB" id="2013972at2759"/>
<gene>
    <name evidence="3" type="ORF">M408DRAFT_329163</name>
</gene>
<feature type="domain" description="Methyltransferase" evidence="2">
    <location>
        <begin position="197"/>
        <end position="293"/>
    </location>
</feature>
<dbReference type="AlphaFoldDB" id="A0A0C3BB80"/>
<dbReference type="EMBL" id="KN824291">
    <property type="protein sequence ID" value="KIM28696.1"/>
    <property type="molecule type" value="Genomic_DNA"/>
</dbReference>
<feature type="region of interest" description="Disordered" evidence="1">
    <location>
        <begin position="727"/>
        <end position="760"/>
    </location>
</feature>
<name>A0A0C3BB80_SERVB</name>
<organism evidence="3 4">
    <name type="scientific">Serendipita vermifera MAFF 305830</name>
    <dbReference type="NCBI Taxonomy" id="933852"/>
    <lineage>
        <taxon>Eukaryota</taxon>
        <taxon>Fungi</taxon>
        <taxon>Dikarya</taxon>
        <taxon>Basidiomycota</taxon>
        <taxon>Agaricomycotina</taxon>
        <taxon>Agaricomycetes</taxon>
        <taxon>Sebacinales</taxon>
        <taxon>Serendipitaceae</taxon>
        <taxon>Serendipita</taxon>
    </lineage>
</organism>
<reference evidence="3 4" key="1">
    <citation type="submission" date="2014-04" db="EMBL/GenBank/DDBJ databases">
        <authorList>
            <consortium name="DOE Joint Genome Institute"/>
            <person name="Kuo A."/>
            <person name="Zuccaro A."/>
            <person name="Kohler A."/>
            <person name="Nagy L.G."/>
            <person name="Floudas D."/>
            <person name="Copeland A."/>
            <person name="Barry K.W."/>
            <person name="Cichocki N."/>
            <person name="Veneault-Fourrey C."/>
            <person name="LaButti K."/>
            <person name="Lindquist E.A."/>
            <person name="Lipzen A."/>
            <person name="Lundell T."/>
            <person name="Morin E."/>
            <person name="Murat C."/>
            <person name="Sun H."/>
            <person name="Tunlid A."/>
            <person name="Henrissat B."/>
            <person name="Grigoriev I.V."/>
            <person name="Hibbett D.S."/>
            <person name="Martin F."/>
            <person name="Nordberg H.P."/>
            <person name="Cantor M.N."/>
            <person name="Hua S.X."/>
        </authorList>
    </citation>
    <scope>NUCLEOTIDE SEQUENCE [LARGE SCALE GENOMIC DNA]</scope>
    <source>
        <strain evidence="3 4">MAFF 305830</strain>
    </source>
</reference>